<dbReference type="GO" id="GO:0016757">
    <property type="term" value="F:glycosyltransferase activity"/>
    <property type="evidence" value="ECO:0007669"/>
    <property type="project" value="UniProtKB-KW"/>
</dbReference>
<reference evidence="6 7" key="1">
    <citation type="submission" date="2016-04" db="EMBL/GenBank/DDBJ databases">
        <authorList>
            <person name="Evans L.H."/>
            <person name="Alamgir A."/>
            <person name="Owens N."/>
            <person name="Weber N.D."/>
            <person name="Virtaneva K."/>
            <person name="Barbian K."/>
            <person name="Babar A."/>
            <person name="Rosenke K."/>
        </authorList>
    </citation>
    <scope>NUCLEOTIDE SEQUENCE [LARGE SCALE GENOMIC DNA]</scope>
    <source>
        <strain evidence="6 7">CCM 8644</strain>
    </source>
</reference>
<dbReference type="RefSeq" id="WP_068821701.1">
    <property type="nucleotide sequence ID" value="NZ_LWHJ01000022.1"/>
</dbReference>
<evidence type="ECO:0000256" key="3">
    <source>
        <dbReference type="ARBA" id="ARBA00022679"/>
    </source>
</evidence>
<protein>
    <submittedName>
        <fullName evidence="6">Family 2 glycosyl transferase</fullName>
    </submittedName>
</protein>
<keyword evidence="4" id="KW-1133">Transmembrane helix</keyword>
<dbReference type="STRING" id="1826909.A5893_05810"/>
<evidence type="ECO:0000256" key="2">
    <source>
        <dbReference type="ARBA" id="ARBA00022676"/>
    </source>
</evidence>
<keyword evidence="2" id="KW-0328">Glycosyltransferase</keyword>
<dbReference type="InterPro" id="IPR029044">
    <property type="entry name" value="Nucleotide-diphossugar_trans"/>
</dbReference>
<dbReference type="Proteomes" id="UP000078459">
    <property type="component" value="Unassembled WGS sequence"/>
</dbReference>
<feature type="domain" description="Glycosyltransferase 2-like" evidence="5">
    <location>
        <begin position="5"/>
        <end position="176"/>
    </location>
</feature>
<dbReference type="InterPro" id="IPR001173">
    <property type="entry name" value="Glyco_trans_2-like"/>
</dbReference>
<dbReference type="OrthoDB" id="8936324at2"/>
<comment type="similarity">
    <text evidence="1">Belongs to the glycosyltransferase 2 family.</text>
</comment>
<dbReference type="AlphaFoldDB" id="A0A179DJ48"/>
<dbReference type="PANTHER" id="PTHR43179">
    <property type="entry name" value="RHAMNOSYLTRANSFERASE WBBL"/>
    <property type="match status" value="1"/>
</dbReference>
<gene>
    <name evidence="6" type="ORF">A5893_05810</name>
</gene>
<organism evidence="6 7">
    <name type="scientific">Pedobacter psychrophilus</name>
    <dbReference type="NCBI Taxonomy" id="1826909"/>
    <lineage>
        <taxon>Bacteria</taxon>
        <taxon>Pseudomonadati</taxon>
        <taxon>Bacteroidota</taxon>
        <taxon>Sphingobacteriia</taxon>
        <taxon>Sphingobacteriales</taxon>
        <taxon>Sphingobacteriaceae</taxon>
        <taxon>Pedobacter</taxon>
    </lineage>
</organism>
<keyword evidence="3 6" id="KW-0808">Transferase</keyword>
<keyword evidence="4" id="KW-0812">Transmembrane</keyword>
<comment type="caution">
    <text evidence="6">The sequence shown here is derived from an EMBL/GenBank/DDBJ whole genome shotgun (WGS) entry which is preliminary data.</text>
</comment>
<keyword evidence="4" id="KW-0472">Membrane</keyword>
<proteinExistence type="inferred from homology"/>
<keyword evidence="7" id="KW-1185">Reference proteome</keyword>
<evidence type="ECO:0000256" key="4">
    <source>
        <dbReference type="SAM" id="Phobius"/>
    </source>
</evidence>
<evidence type="ECO:0000313" key="7">
    <source>
        <dbReference type="Proteomes" id="UP000078459"/>
    </source>
</evidence>
<name>A0A179DJ48_9SPHI</name>
<dbReference type="Gene3D" id="3.90.550.10">
    <property type="entry name" value="Spore Coat Polysaccharide Biosynthesis Protein SpsA, Chain A"/>
    <property type="match status" value="1"/>
</dbReference>
<reference evidence="6 7" key="2">
    <citation type="submission" date="2016-06" db="EMBL/GenBank/DDBJ databases">
        <title>Pedobacter psychrophilus sp. nov., isolated from Antarctic fragmentary rock.</title>
        <authorList>
            <person name="Svec P."/>
        </authorList>
    </citation>
    <scope>NUCLEOTIDE SEQUENCE [LARGE SCALE GENOMIC DNA]</scope>
    <source>
        <strain evidence="6 7">CCM 8644</strain>
    </source>
</reference>
<dbReference type="Pfam" id="PF00535">
    <property type="entry name" value="Glycos_transf_2"/>
    <property type="match status" value="1"/>
</dbReference>
<sequence>MDGLSIILPNYNGKHLFEKYFEKNLEIFKSLKCKYEIIIVDDASTDNSVSFLKKNYNDKITIIEKKENGGFSKTCNIGIHASKFEIIFLLNTDVLLTPNYFQTIFKCFEKEDTFGVMGRIIGMNDDIIQDSARLPIISGKKIKPSHFFYIDDKDFLTPTLYLSGAIALIDSKKLKELKGFNELFSPFYGEDFELSLRAWRLGWKCYYHHESVCKHEISGSTKNYEKKYWIKNIYFRNKYFAHYLHYDGFDLFLWLIQIIITDLIPSVFCFNRYKIKAYKSLIKKKIELDKYKSDFRELMAIHHSNKTVSDVFLEIREMIKGQKIETIN</sequence>
<evidence type="ECO:0000313" key="6">
    <source>
        <dbReference type="EMBL" id="OAQ40463.1"/>
    </source>
</evidence>
<accession>A0A179DJ48</accession>
<evidence type="ECO:0000259" key="5">
    <source>
        <dbReference type="Pfam" id="PF00535"/>
    </source>
</evidence>
<dbReference type="PANTHER" id="PTHR43179:SF12">
    <property type="entry name" value="GALACTOFURANOSYLTRANSFERASE GLFT2"/>
    <property type="match status" value="1"/>
</dbReference>
<feature type="transmembrane region" description="Helical" evidence="4">
    <location>
        <begin position="251"/>
        <end position="270"/>
    </location>
</feature>
<dbReference type="SUPFAM" id="SSF53448">
    <property type="entry name" value="Nucleotide-diphospho-sugar transferases"/>
    <property type="match status" value="1"/>
</dbReference>
<dbReference type="EMBL" id="LWHJ01000022">
    <property type="protein sequence ID" value="OAQ40463.1"/>
    <property type="molecule type" value="Genomic_DNA"/>
</dbReference>
<evidence type="ECO:0000256" key="1">
    <source>
        <dbReference type="ARBA" id="ARBA00006739"/>
    </source>
</evidence>